<keyword evidence="3" id="KW-0804">Transcription</keyword>
<dbReference type="Proteomes" id="UP000255529">
    <property type="component" value="Unassembled WGS sequence"/>
</dbReference>
<dbReference type="AlphaFoldDB" id="A0A379ZJ78"/>
<dbReference type="InterPro" id="IPR020449">
    <property type="entry name" value="Tscrpt_reg_AraC-type_HTH"/>
</dbReference>
<dbReference type="SMART" id="SM00342">
    <property type="entry name" value="HTH_ARAC"/>
    <property type="match status" value="1"/>
</dbReference>
<evidence type="ECO:0000313" key="5">
    <source>
        <dbReference type="EMBL" id="SUI62981.1"/>
    </source>
</evidence>
<sequence>MGSDGLVYSDEKELQLSSCCWDYGRVDRVRVSGPHQARLVRPAHTLIVYDGYHSADGNTTINGDVWFDQKRTPATRVIGQVADIIPSGCDFDAISYAEGTLSYTAISISPRLIEQMPGGKAGLIIEPGANLRNPLLKQLCLGLQESDSELHASSLMMAMLAEAARYQHAATPDGLHRETLSRPVRERLASYIEDSLGENITLQAMAQIAELSIFHFSRAFRQHFGLPPYQYVLSRRLERARQQVTQTTLTLTAIALQCGFSSPGQFSTQFRRYFGLTPSAMRLTLGR</sequence>
<dbReference type="PROSITE" id="PS00041">
    <property type="entry name" value="HTH_ARAC_FAMILY_1"/>
    <property type="match status" value="1"/>
</dbReference>
<evidence type="ECO:0000256" key="3">
    <source>
        <dbReference type="ARBA" id="ARBA00023163"/>
    </source>
</evidence>
<dbReference type="InterPro" id="IPR018060">
    <property type="entry name" value="HTH_AraC"/>
</dbReference>
<dbReference type="Pfam" id="PF12833">
    <property type="entry name" value="HTH_18"/>
    <property type="match status" value="1"/>
</dbReference>
<evidence type="ECO:0000313" key="6">
    <source>
        <dbReference type="Proteomes" id="UP000255529"/>
    </source>
</evidence>
<proteinExistence type="predicted"/>
<dbReference type="InterPro" id="IPR050204">
    <property type="entry name" value="AraC_XylS_family_regulators"/>
</dbReference>
<dbReference type="GO" id="GO:0043565">
    <property type="term" value="F:sequence-specific DNA binding"/>
    <property type="evidence" value="ECO:0007669"/>
    <property type="project" value="InterPro"/>
</dbReference>
<dbReference type="GO" id="GO:0003700">
    <property type="term" value="F:DNA-binding transcription factor activity"/>
    <property type="evidence" value="ECO:0007669"/>
    <property type="project" value="InterPro"/>
</dbReference>
<dbReference type="PROSITE" id="PS01124">
    <property type="entry name" value="HTH_ARAC_FAMILY_2"/>
    <property type="match status" value="1"/>
</dbReference>
<protein>
    <submittedName>
        <fullName evidence="5">L-rhamnose operon regulatory protein rhaS</fullName>
    </submittedName>
</protein>
<dbReference type="SUPFAM" id="SSF46689">
    <property type="entry name" value="Homeodomain-like"/>
    <property type="match status" value="2"/>
</dbReference>
<dbReference type="Gene3D" id="1.10.10.60">
    <property type="entry name" value="Homeodomain-like"/>
    <property type="match status" value="2"/>
</dbReference>
<dbReference type="PANTHER" id="PTHR46796">
    <property type="entry name" value="HTH-TYPE TRANSCRIPTIONAL ACTIVATOR RHAS-RELATED"/>
    <property type="match status" value="1"/>
</dbReference>
<feature type="domain" description="HTH araC/xylS-type" evidence="4">
    <location>
        <begin position="186"/>
        <end position="284"/>
    </location>
</feature>
<name>A0A379ZJ78_9GAMM</name>
<reference evidence="5 6" key="1">
    <citation type="submission" date="2018-06" db="EMBL/GenBank/DDBJ databases">
        <authorList>
            <consortium name="Pathogen Informatics"/>
            <person name="Doyle S."/>
        </authorList>
    </citation>
    <scope>NUCLEOTIDE SEQUENCE [LARGE SCALE GENOMIC DNA]</scope>
    <source>
        <strain evidence="5 6">NCTC11544</strain>
    </source>
</reference>
<evidence type="ECO:0000259" key="4">
    <source>
        <dbReference type="PROSITE" id="PS01124"/>
    </source>
</evidence>
<accession>A0A379ZJ78</accession>
<gene>
    <name evidence="5" type="primary">rhaS_1</name>
    <name evidence="5" type="ORF">NCTC11544_02545</name>
</gene>
<dbReference type="RefSeq" id="WP_115183578.1">
    <property type="nucleotide sequence ID" value="NZ_CAMIRZ010000005.1"/>
</dbReference>
<dbReference type="EMBL" id="UGYN01000002">
    <property type="protein sequence ID" value="SUI62981.1"/>
    <property type="molecule type" value="Genomic_DNA"/>
</dbReference>
<dbReference type="InterPro" id="IPR009057">
    <property type="entry name" value="Homeodomain-like_sf"/>
</dbReference>
<organism evidence="5 6">
    <name type="scientific">Serratia quinivorans</name>
    <dbReference type="NCBI Taxonomy" id="137545"/>
    <lineage>
        <taxon>Bacteria</taxon>
        <taxon>Pseudomonadati</taxon>
        <taxon>Pseudomonadota</taxon>
        <taxon>Gammaproteobacteria</taxon>
        <taxon>Enterobacterales</taxon>
        <taxon>Yersiniaceae</taxon>
        <taxon>Serratia</taxon>
    </lineage>
</organism>
<keyword evidence="2" id="KW-0238">DNA-binding</keyword>
<dbReference type="PRINTS" id="PR00032">
    <property type="entry name" value="HTHARAC"/>
</dbReference>
<evidence type="ECO:0000256" key="2">
    <source>
        <dbReference type="ARBA" id="ARBA00023125"/>
    </source>
</evidence>
<evidence type="ECO:0000256" key="1">
    <source>
        <dbReference type="ARBA" id="ARBA00023015"/>
    </source>
</evidence>
<dbReference type="InterPro" id="IPR018062">
    <property type="entry name" value="HTH_AraC-typ_CS"/>
</dbReference>
<keyword evidence="1" id="KW-0805">Transcription regulation</keyword>